<dbReference type="EMBL" id="MU003553">
    <property type="protein sequence ID" value="KAF2463165.1"/>
    <property type="molecule type" value="Genomic_DNA"/>
</dbReference>
<evidence type="ECO:0000313" key="1">
    <source>
        <dbReference type="EMBL" id="KAF2463165.1"/>
    </source>
</evidence>
<accession>A0ACB6Q9E7</accession>
<comment type="caution">
    <text evidence="1">The sequence shown here is derived from an EMBL/GenBank/DDBJ whole genome shotgun (WGS) entry which is preliminary data.</text>
</comment>
<gene>
    <name evidence="1" type="ORF">BDR25DRAFT_320178</name>
</gene>
<proteinExistence type="predicted"/>
<protein>
    <submittedName>
        <fullName evidence="1">Uncharacterized protein</fullName>
    </submittedName>
</protein>
<organism evidence="1 2">
    <name type="scientific">Lindgomyces ingoldianus</name>
    <dbReference type="NCBI Taxonomy" id="673940"/>
    <lineage>
        <taxon>Eukaryota</taxon>
        <taxon>Fungi</taxon>
        <taxon>Dikarya</taxon>
        <taxon>Ascomycota</taxon>
        <taxon>Pezizomycotina</taxon>
        <taxon>Dothideomycetes</taxon>
        <taxon>Pleosporomycetidae</taxon>
        <taxon>Pleosporales</taxon>
        <taxon>Lindgomycetaceae</taxon>
        <taxon>Lindgomyces</taxon>
    </lineage>
</organism>
<reference evidence="1" key="1">
    <citation type="journal article" date="2020" name="Stud. Mycol.">
        <title>101 Dothideomycetes genomes: a test case for predicting lifestyles and emergence of pathogens.</title>
        <authorList>
            <person name="Haridas S."/>
            <person name="Albert R."/>
            <person name="Binder M."/>
            <person name="Bloem J."/>
            <person name="Labutti K."/>
            <person name="Salamov A."/>
            <person name="Andreopoulos B."/>
            <person name="Baker S."/>
            <person name="Barry K."/>
            <person name="Bills G."/>
            <person name="Bluhm B."/>
            <person name="Cannon C."/>
            <person name="Castanera R."/>
            <person name="Culley D."/>
            <person name="Daum C."/>
            <person name="Ezra D."/>
            <person name="Gonzalez J."/>
            <person name="Henrissat B."/>
            <person name="Kuo A."/>
            <person name="Liang C."/>
            <person name="Lipzen A."/>
            <person name="Lutzoni F."/>
            <person name="Magnuson J."/>
            <person name="Mondo S."/>
            <person name="Nolan M."/>
            <person name="Ohm R."/>
            <person name="Pangilinan J."/>
            <person name="Park H.-J."/>
            <person name="Ramirez L."/>
            <person name="Alfaro M."/>
            <person name="Sun H."/>
            <person name="Tritt A."/>
            <person name="Yoshinaga Y."/>
            <person name="Zwiers L.-H."/>
            <person name="Turgeon B."/>
            <person name="Goodwin S."/>
            <person name="Spatafora J."/>
            <person name="Crous P."/>
            <person name="Grigoriev I."/>
        </authorList>
    </citation>
    <scope>NUCLEOTIDE SEQUENCE</scope>
    <source>
        <strain evidence="1">ATCC 200398</strain>
    </source>
</reference>
<dbReference type="Proteomes" id="UP000799755">
    <property type="component" value="Unassembled WGS sequence"/>
</dbReference>
<evidence type="ECO:0000313" key="2">
    <source>
        <dbReference type="Proteomes" id="UP000799755"/>
    </source>
</evidence>
<keyword evidence="2" id="KW-1185">Reference proteome</keyword>
<name>A0ACB6Q9E7_9PLEO</name>
<sequence>MPTPASAPAANQELIDASWREHEADGKKYYSNAYTKETTWEMPEAFAKLQQAQRPPPQGPSYVAGGASSYLPPYSQKYNERDDFQPPERRFTDREDRYGGGSERERGGVSFISTGNEPAFASREEAEAAFMKMLKKSGVQPDWSWPQAVRACITDSNWKAIPDFNGREEAFKKYCADLRSQEKEKEQDRQAKVRSNFMAMLRSHPEIKWYTRWKTALPIIENESIFRTARDDNERRQLFEEYILSLKKAYVEDEEQERASAIDKIADILQNIDLEPYTRWKDAQEAIQKNPEYIEREKVRPFYQIDVLNAFEKHIKQLQVQFSQKVSEDKRVEKRVERKNRDAFRELLDELKKAGKLKATTKWMEIHGLIEDDPRYQNMLGQDGSSPLDLFWDVIEDQERVLRNHRNVIYDLLDDHRFEITSKTPFEEFLSDMRLDPRANDIDDYSLNHIFEYLLEKVKNRERRQMDDFRSALKHLEPPILVTDTWEDIRPRVEKLKEFRELDAEKLRAATFEKYIRRLKEKEQEKRDRGERTRREGRDRERDRDREYRNGQSDRQRRHHTRTHSPEQQDPYEADRRKAQQDRESRYKKEGATGLSPPYRRDRERERDDHRPFDRGSRQSSGDHYGRERREREVERERNYVSRTDPRERPTELDYGDSRPMPSRRRRDSDEDGGSGRRDNKRARYSPRRDRRTRSRSPAMSAPPEPLPPKEDPGLRSGSEEGEIEET</sequence>